<sequence>MLLDILDETGKEPGEYHLFLKTHRDKNGVYTSEAVGVLMEQYVELCRKQNVHPNNAPIYTWAEAVGVRKNSIIGVPRTKASDVIPIKRSRKRRRRCGDDESGASTNGRSLHMADAFVIQTVDQTVAYTRAHPEDFNLAPEQVLMLEKSVCVAEGDGQLPSGHPLSMGTMTELVRVMVSVLTDIQACQEPDNNMGKGKFVMREDGSSFDMDDVHHLRQSPPPDQHENRCTNGD</sequence>
<reference evidence="2" key="1">
    <citation type="submission" date="2023-02" db="EMBL/GenBank/DDBJ databases">
        <title>Genome of toxic invasive species Heracleum sosnowskyi carries increased number of genes despite the absence of recent whole-genome duplications.</title>
        <authorList>
            <person name="Schelkunov M."/>
            <person name="Shtratnikova V."/>
            <person name="Makarenko M."/>
            <person name="Klepikova A."/>
            <person name="Omelchenko D."/>
            <person name="Novikova G."/>
            <person name="Obukhova E."/>
            <person name="Bogdanov V."/>
            <person name="Penin A."/>
            <person name="Logacheva M."/>
        </authorList>
    </citation>
    <scope>NUCLEOTIDE SEQUENCE</scope>
    <source>
        <strain evidence="2">Hsosn_3</strain>
        <tissue evidence="2">Leaf</tissue>
    </source>
</reference>
<gene>
    <name evidence="2" type="ORF">POM88_026999</name>
</gene>
<reference evidence="2" key="2">
    <citation type="submission" date="2023-05" db="EMBL/GenBank/DDBJ databases">
        <authorList>
            <person name="Schelkunov M.I."/>
        </authorList>
    </citation>
    <scope>NUCLEOTIDE SEQUENCE</scope>
    <source>
        <strain evidence="2">Hsosn_3</strain>
        <tissue evidence="2">Leaf</tissue>
    </source>
</reference>
<accession>A0AAD8I7S5</accession>
<name>A0AAD8I7S5_9APIA</name>
<comment type="caution">
    <text evidence="2">The sequence shown here is derived from an EMBL/GenBank/DDBJ whole genome shotgun (WGS) entry which is preliminary data.</text>
</comment>
<organism evidence="2 3">
    <name type="scientific">Heracleum sosnowskyi</name>
    <dbReference type="NCBI Taxonomy" id="360622"/>
    <lineage>
        <taxon>Eukaryota</taxon>
        <taxon>Viridiplantae</taxon>
        <taxon>Streptophyta</taxon>
        <taxon>Embryophyta</taxon>
        <taxon>Tracheophyta</taxon>
        <taxon>Spermatophyta</taxon>
        <taxon>Magnoliopsida</taxon>
        <taxon>eudicotyledons</taxon>
        <taxon>Gunneridae</taxon>
        <taxon>Pentapetalae</taxon>
        <taxon>asterids</taxon>
        <taxon>campanulids</taxon>
        <taxon>Apiales</taxon>
        <taxon>Apiaceae</taxon>
        <taxon>Apioideae</taxon>
        <taxon>apioid superclade</taxon>
        <taxon>Tordylieae</taxon>
        <taxon>Tordyliinae</taxon>
        <taxon>Heracleum</taxon>
    </lineage>
</organism>
<dbReference type="Proteomes" id="UP001237642">
    <property type="component" value="Unassembled WGS sequence"/>
</dbReference>
<dbReference type="AlphaFoldDB" id="A0AAD8I7S5"/>
<protein>
    <submittedName>
        <fullName evidence="2">Uncharacterized protein</fullName>
    </submittedName>
</protein>
<feature type="region of interest" description="Disordered" evidence="1">
    <location>
        <begin position="209"/>
        <end position="232"/>
    </location>
</feature>
<evidence type="ECO:0000313" key="2">
    <source>
        <dbReference type="EMBL" id="KAK1380255.1"/>
    </source>
</evidence>
<keyword evidence="3" id="KW-1185">Reference proteome</keyword>
<proteinExistence type="predicted"/>
<evidence type="ECO:0000256" key="1">
    <source>
        <dbReference type="SAM" id="MobiDB-lite"/>
    </source>
</evidence>
<feature type="compositionally biased region" description="Basic and acidic residues" evidence="1">
    <location>
        <begin position="222"/>
        <end position="232"/>
    </location>
</feature>
<dbReference type="EMBL" id="JAUIZM010000006">
    <property type="protein sequence ID" value="KAK1380255.1"/>
    <property type="molecule type" value="Genomic_DNA"/>
</dbReference>
<feature type="region of interest" description="Disordered" evidence="1">
    <location>
        <begin position="87"/>
        <end position="107"/>
    </location>
</feature>
<evidence type="ECO:0000313" key="3">
    <source>
        <dbReference type="Proteomes" id="UP001237642"/>
    </source>
</evidence>